<feature type="domain" description="DM2" evidence="1">
    <location>
        <begin position="9"/>
        <end position="86"/>
    </location>
</feature>
<dbReference type="InterPro" id="IPR036885">
    <property type="entry name" value="SWIB_MDM2_dom_sf"/>
</dbReference>
<dbReference type="Proteomes" id="UP000218775">
    <property type="component" value="Unassembled WGS sequence"/>
</dbReference>
<organism evidence="2 3">
    <name type="scientific">Aerophobetes bacterium</name>
    <dbReference type="NCBI Taxonomy" id="2030807"/>
    <lineage>
        <taxon>Bacteria</taxon>
        <taxon>Candidatus Aerophobota</taxon>
    </lineage>
</organism>
<dbReference type="PANTHER" id="PTHR13844">
    <property type="entry name" value="SWI/SNF-RELATED MATRIX-ASSOCIATED ACTIN-DEPENDENT REGULATOR OF CHROMATIN SUBFAMILY D"/>
    <property type="match status" value="1"/>
</dbReference>
<evidence type="ECO:0000259" key="1">
    <source>
        <dbReference type="PROSITE" id="PS51925"/>
    </source>
</evidence>
<dbReference type="PROSITE" id="PS51925">
    <property type="entry name" value="SWIB_MDM2"/>
    <property type="match status" value="1"/>
</dbReference>
<evidence type="ECO:0000313" key="3">
    <source>
        <dbReference type="Proteomes" id="UP000218775"/>
    </source>
</evidence>
<sequence>MAKKKEASKFMKPMTLSPELAEVIGKGPMPRTEVTKKLWAYIKKHKLQVPDNMRFIQPDEKLTKVFGGKKAINMFDMTKKVSKHLT</sequence>
<dbReference type="Pfam" id="PF02201">
    <property type="entry name" value="SWIB"/>
    <property type="match status" value="1"/>
</dbReference>
<comment type="caution">
    <text evidence="2">The sequence shown here is derived from an EMBL/GenBank/DDBJ whole genome shotgun (WGS) entry which is preliminary data.</text>
</comment>
<evidence type="ECO:0000313" key="2">
    <source>
        <dbReference type="EMBL" id="PCI76052.1"/>
    </source>
</evidence>
<accession>A0A2A4X025</accession>
<gene>
    <name evidence="2" type="ORF">COB21_04905</name>
</gene>
<dbReference type="SMART" id="SM00151">
    <property type="entry name" value="SWIB"/>
    <property type="match status" value="1"/>
</dbReference>
<dbReference type="AlphaFoldDB" id="A0A2A4X025"/>
<dbReference type="InterPro" id="IPR019835">
    <property type="entry name" value="SWIB_domain"/>
</dbReference>
<protein>
    <recommendedName>
        <fullName evidence="1">DM2 domain-containing protein</fullName>
    </recommendedName>
</protein>
<dbReference type="InterPro" id="IPR003121">
    <property type="entry name" value="SWIB_MDM2_domain"/>
</dbReference>
<name>A0A2A4X025_UNCAE</name>
<dbReference type="Gene3D" id="1.10.245.10">
    <property type="entry name" value="SWIB/MDM2 domain"/>
    <property type="match status" value="1"/>
</dbReference>
<reference evidence="3" key="1">
    <citation type="submission" date="2017-08" db="EMBL/GenBank/DDBJ databases">
        <title>A dynamic microbial community with high functional redundancy inhabits the cold, oxic subseafloor aquifer.</title>
        <authorList>
            <person name="Tully B.J."/>
            <person name="Wheat C.G."/>
            <person name="Glazer B.T."/>
            <person name="Huber J.A."/>
        </authorList>
    </citation>
    <scope>NUCLEOTIDE SEQUENCE [LARGE SCALE GENOMIC DNA]</scope>
</reference>
<dbReference type="EMBL" id="NVUK01000035">
    <property type="protein sequence ID" value="PCI76052.1"/>
    <property type="molecule type" value="Genomic_DNA"/>
</dbReference>
<dbReference type="SUPFAM" id="SSF47592">
    <property type="entry name" value="SWIB/MDM2 domain"/>
    <property type="match status" value="1"/>
</dbReference>
<dbReference type="CDD" id="cd10567">
    <property type="entry name" value="SWIB-MDM2_like"/>
    <property type="match status" value="1"/>
</dbReference>
<proteinExistence type="predicted"/>